<organism evidence="1 2">
    <name type="scientific">Phaeosphaeria nodorum (strain SN15 / ATCC MYA-4574 / FGSC 10173)</name>
    <name type="common">Glume blotch fungus</name>
    <name type="synonym">Parastagonospora nodorum</name>
    <dbReference type="NCBI Taxonomy" id="321614"/>
    <lineage>
        <taxon>Eukaryota</taxon>
        <taxon>Fungi</taxon>
        <taxon>Dikarya</taxon>
        <taxon>Ascomycota</taxon>
        <taxon>Pezizomycotina</taxon>
        <taxon>Dothideomycetes</taxon>
        <taxon>Pleosporomycetidae</taxon>
        <taxon>Pleosporales</taxon>
        <taxon>Pleosporineae</taxon>
        <taxon>Phaeosphaeriaceae</taxon>
        <taxon>Parastagonospora</taxon>
    </lineage>
</organism>
<evidence type="ECO:0000313" key="2">
    <source>
        <dbReference type="Proteomes" id="UP000663193"/>
    </source>
</evidence>
<dbReference type="VEuPathDB" id="FungiDB:JI435_442770"/>
<reference evidence="2" key="1">
    <citation type="journal article" date="2021" name="BMC Genomics">
        <title>Chromosome-level genome assembly and manually-curated proteome of model necrotroph Parastagonospora nodorum Sn15 reveals a genome-wide trove of candidate effector homologs, and redundancy of virulence-related functions within an accessory chromosome.</title>
        <authorList>
            <person name="Bertazzoni S."/>
            <person name="Jones D.A.B."/>
            <person name="Phan H.T."/>
            <person name="Tan K.-C."/>
            <person name="Hane J.K."/>
        </authorList>
    </citation>
    <scope>NUCLEOTIDE SEQUENCE [LARGE SCALE GENOMIC DNA]</scope>
    <source>
        <strain evidence="2">SN15 / ATCC MYA-4574 / FGSC 10173)</strain>
    </source>
</reference>
<name>A0A7U2FEX8_PHANO</name>
<dbReference type="EMBL" id="CP069038">
    <property type="protein sequence ID" value="QRD04013.1"/>
    <property type="molecule type" value="Genomic_DNA"/>
</dbReference>
<gene>
    <name evidence="1" type="ORF">JI435_442770</name>
</gene>
<accession>A0A7U2FEX8</accession>
<sequence>MAPTYKVKPSLERFRTIYDQKRRLYPQGPKPACGILGYLPRSSLCDGGIMHYPHSNNACPRSQISSQGAGSALDCSEPSQNQEIIPTLWWSGCLKDQAVLTRHVHVDIPPTRGLSMRSGPTGLAIFVSGKVCIPCLWNSIAVGLDLNVLLCGVDDMSAIGTKRSISADWSRWQATKSVTLPYGRTRRFCEVAQQSIIPFRTLCRLQPCTLSLHIYRTIFLLCTKFPPTVGSHLRRKVNRGILYCSLYLYTVSLRFECDGKALCIALGYCVGCHLMHPGHFPS</sequence>
<keyword evidence="2" id="KW-1185">Reference proteome</keyword>
<protein>
    <submittedName>
        <fullName evidence="1">Uncharacterized protein</fullName>
    </submittedName>
</protein>
<dbReference type="AlphaFoldDB" id="A0A7U2FEX8"/>
<evidence type="ECO:0000313" key="1">
    <source>
        <dbReference type="EMBL" id="QRD04013.1"/>
    </source>
</evidence>
<proteinExistence type="predicted"/>
<dbReference type="Proteomes" id="UP000663193">
    <property type="component" value="Chromosome 16"/>
</dbReference>